<organism evidence="1 2">
    <name type="scientific">Beta vulgaris subsp. vulgaris</name>
    <name type="common">Beet</name>
    <dbReference type="NCBI Taxonomy" id="3555"/>
    <lineage>
        <taxon>Eukaryota</taxon>
        <taxon>Viridiplantae</taxon>
        <taxon>Streptophyta</taxon>
        <taxon>Embryophyta</taxon>
        <taxon>Tracheophyta</taxon>
        <taxon>Spermatophyta</taxon>
        <taxon>Magnoliopsida</taxon>
        <taxon>eudicotyledons</taxon>
        <taxon>Gunneridae</taxon>
        <taxon>Pentapetalae</taxon>
        <taxon>Caryophyllales</taxon>
        <taxon>Chenopodiaceae</taxon>
        <taxon>Betoideae</taxon>
        <taxon>Beta</taxon>
    </lineage>
</organism>
<evidence type="ECO:0000313" key="2">
    <source>
        <dbReference type="Proteomes" id="UP000035740"/>
    </source>
</evidence>
<dbReference type="OrthoDB" id="372487at2759"/>
<dbReference type="EMBL" id="KQ090310">
    <property type="protein sequence ID" value="KMS97503.1"/>
    <property type="molecule type" value="Genomic_DNA"/>
</dbReference>
<evidence type="ECO:0000313" key="1">
    <source>
        <dbReference type="EMBL" id="KMS97503.1"/>
    </source>
</evidence>
<name>A0A0J8BBW7_BETVV</name>
<keyword evidence="2" id="KW-1185">Reference proteome</keyword>
<proteinExistence type="predicted"/>
<accession>A0A0J8BBW7</accession>
<reference evidence="1 2" key="1">
    <citation type="journal article" date="2014" name="Nature">
        <title>The genome of the recently domesticated crop plant sugar beet (Beta vulgaris).</title>
        <authorList>
            <person name="Dohm J.C."/>
            <person name="Minoche A.E."/>
            <person name="Holtgrawe D."/>
            <person name="Capella-Gutierrez S."/>
            <person name="Zakrzewski F."/>
            <person name="Tafer H."/>
            <person name="Rupp O."/>
            <person name="Sorensen T.R."/>
            <person name="Stracke R."/>
            <person name="Reinhardt R."/>
            <person name="Goesmann A."/>
            <person name="Kraft T."/>
            <person name="Schulz B."/>
            <person name="Stadler P.F."/>
            <person name="Schmidt T."/>
            <person name="Gabaldon T."/>
            <person name="Lehrach H."/>
            <person name="Weisshaar B."/>
            <person name="Himmelbauer H."/>
        </authorList>
    </citation>
    <scope>NUCLEOTIDE SEQUENCE [LARGE SCALE GENOMIC DNA]</scope>
    <source>
        <tissue evidence="1">Taproot</tissue>
    </source>
</reference>
<gene>
    <name evidence="1" type="ORF">BVRB_5g126470</name>
</gene>
<protein>
    <submittedName>
        <fullName evidence="1">Uncharacterized protein</fullName>
    </submittedName>
</protein>
<dbReference type="AlphaFoldDB" id="A0A0J8BBW7"/>
<dbReference type="eggNOG" id="KOG2044">
    <property type="taxonomic scope" value="Eukaryota"/>
</dbReference>
<sequence length="117" mass="13639">MQIVDPPENFEFDVEHIIDDFVSFSLLTEIRDKKLQRIISELLESEADKQDPEGFEVSGMDIKDLEVGNAPKYSDIQGMLTNMKELHEELKKCIRKRSDIFRDGNMGRDKVHNCFTF</sequence>
<dbReference type="Gramene" id="KMS97503">
    <property type="protein sequence ID" value="KMS97503"/>
    <property type="gene ID" value="BVRB_5g126470"/>
</dbReference>
<dbReference type="Proteomes" id="UP000035740">
    <property type="component" value="Unassembled WGS sequence"/>
</dbReference>